<dbReference type="PRINTS" id="PR01415">
    <property type="entry name" value="ANKYRIN"/>
</dbReference>
<feature type="transmembrane region" description="Helical" evidence="5">
    <location>
        <begin position="378"/>
        <end position="398"/>
    </location>
</feature>
<comment type="caution">
    <text evidence="7">The sequence shown here is derived from an EMBL/GenBank/DDBJ whole genome shotgun (WGS) entry which is preliminary data.</text>
</comment>
<feature type="repeat" description="ANK" evidence="3">
    <location>
        <begin position="1128"/>
        <end position="1160"/>
    </location>
</feature>
<feature type="region of interest" description="Disordered" evidence="4">
    <location>
        <begin position="142"/>
        <end position="244"/>
    </location>
</feature>
<gene>
    <name evidence="7" type="ORF">QBC33DRAFT_611985</name>
</gene>
<sequence>MSARSFLQLLAGACFIAGAAGEGAGDDFSNNLFSDLAPILSLFGERVTMQFMSQSMGWADNVILAMVPLGIITAIVSAIRVGGPTWLKAIIGRARESRAIVESELMSSTSNEVCELWNGQQIVRVMGEGEIREFVILVSDESDETTLDERRPDTPASTAVTVVTDATPTVGSESQDTTHSSAEGSEHLDGTQSASESTEGSDDAQSTSENAEHSNSTQSVSETTENSDGTRSASEKPGDSDNDTAVNLEFMELRDDEKKKHLADLPYRSSPHRRGSVTKYRPPDIEKVTPAGESHASFEQSQNKAHDSKSSKRPVAVVRDTVVHTPNISLNIRNRATSRETYVVAACGTILQISLLLDSGLTATYLSDSNLLQESAPASYAFPCIAAGTLMLVCGITSERRYRPAAGKEARVAWLQRSGTVNDQSFESFAVFPTKAQLVITTSQRVIQGRSSTSFGIRRLAFFREPTMEMATLVATVTSLCGFVVQFVGLRGMNWTVSVAQLAATILMAVLRSLVRRNLAESPNSQPLPLGHELDWLAMTLGNPSNAPWLHPDKYGGDEEKRDKYSRPWADHDGWDYGIKPLENPRKPAPDYKTAARHSRAHRAMLIRRDLGALARWRGHTSAEAVALARAIEIVMDSLVGPDRGTGILTWHLTSMSCDVQEPIVFRVVRESRSRGLWKASPDEIEAALSLWLYSVCQRENRQEENAYNPRIRLRDTTRSRNQGAPGKRNLRIMGSIDARSLERDLGWWLPDDSYTNVLELSPEQRKSRDIDYVVGYIKHDIDKESTLAVVSQGDLKTLYLHHMFSAFMWAAAAVIAESIVVSGAIFGEAEIRTFLERKGPHPHASWETDTFRNEKLSTLVRDIEGAGLGCVTDIYFGIIPPLSAWNLQPPVHAILKRGQELGHQFEQQGNWKKAGSTFVRLLRRTALFPRDNSSDIASEATSLVMEFQRALTATAVLWEGQLFDDMEISELIMFKKWVTAGASRYNDPAIFPRLMGLYERQGRAWKCDLVAHAESYPGVNPPEFGFSALHEAACNDDIDEDETRRMSYPSPKEGIDAQDFLGWTALHYAVARGSHDAFHSLLKLRADVNTQDVRRRTPLHDAHRQDDEQAVRELLRAGADINARDTDGMTPLHDAAMHGSRKVVAALIEAGADMNITDNGGRTPLAWAVYKGHGDLAREYFWDATNKKQRDKNGRTPLHLAAMAEGVIQDFGALFSFLTPAIDKEVKDRRGFTPLHLAAAKGHLAAVQWLLWKGANMEARDEDGHTPLDLAELRKERSEEEGKGTADDESDEEWEWEPGTEEEWLDESSEEGEDASFYKMQLDPATIRGLEGVIQALMAI</sequence>
<keyword evidence="5" id="KW-0472">Membrane</keyword>
<keyword evidence="6" id="KW-0732">Signal</keyword>
<evidence type="ECO:0000256" key="2">
    <source>
        <dbReference type="ARBA" id="ARBA00023043"/>
    </source>
</evidence>
<keyword evidence="8" id="KW-1185">Reference proteome</keyword>
<evidence type="ECO:0000313" key="8">
    <source>
        <dbReference type="Proteomes" id="UP001244011"/>
    </source>
</evidence>
<evidence type="ECO:0000313" key="7">
    <source>
        <dbReference type="EMBL" id="KAK1766329.1"/>
    </source>
</evidence>
<feature type="transmembrane region" description="Helical" evidence="5">
    <location>
        <begin position="807"/>
        <end position="828"/>
    </location>
</feature>
<evidence type="ECO:0000256" key="5">
    <source>
        <dbReference type="SAM" id="Phobius"/>
    </source>
</evidence>
<dbReference type="Pfam" id="PF12796">
    <property type="entry name" value="Ank_2"/>
    <property type="match status" value="1"/>
</dbReference>
<evidence type="ECO:0000256" key="6">
    <source>
        <dbReference type="SAM" id="SignalP"/>
    </source>
</evidence>
<keyword evidence="1" id="KW-0677">Repeat</keyword>
<reference evidence="7" key="1">
    <citation type="submission" date="2023-06" db="EMBL/GenBank/DDBJ databases">
        <title>Genome-scale phylogeny and comparative genomics of the fungal order Sordariales.</title>
        <authorList>
            <consortium name="Lawrence Berkeley National Laboratory"/>
            <person name="Hensen N."/>
            <person name="Bonometti L."/>
            <person name="Westerberg I."/>
            <person name="Brannstrom I.O."/>
            <person name="Guillou S."/>
            <person name="Cros-Aarteil S."/>
            <person name="Calhoun S."/>
            <person name="Haridas S."/>
            <person name="Kuo A."/>
            <person name="Mondo S."/>
            <person name="Pangilinan J."/>
            <person name="Riley R."/>
            <person name="Labutti K."/>
            <person name="Andreopoulos B."/>
            <person name="Lipzen A."/>
            <person name="Chen C."/>
            <person name="Yanf M."/>
            <person name="Daum C."/>
            <person name="Ng V."/>
            <person name="Clum A."/>
            <person name="Steindorff A."/>
            <person name="Ohm R."/>
            <person name="Martin F."/>
            <person name="Silar P."/>
            <person name="Natvig D."/>
            <person name="Lalanne C."/>
            <person name="Gautier V."/>
            <person name="Ament-Velasquez S.L."/>
            <person name="Kruys A."/>
            <person name="Hutchinson M.I."/>
            <person name="Powell A.J."/>
            <person name="Barry K."/>
            <person name="Miller A.N."/>
            <person name="Grigoriev I.V."/>
            <person name="Debuchy R."/>
            <person name="Gladieux P."/>
            <person name="Thoren M.H."/>
            <person name="Johannesson H."/>
        </authorList>
    </citation>
    <scope>NUCLEOTIDE SEQUENCE</scope>
    <source>
        <strain evidence="7">8032-3</strain>
    </source>
</reference>
<dbReference type="GO" id="GO:0085020">
    <property type="term" value="P:protein K6-linked ubiquitination"/>
    <property type="evidence" value="ECO:0007669"/>
    <property type="project" value="TreeGrafter"/>
</dbReference>
<evidence type="ECO:0000256" key="4">
    <source>
        <dbReference type="SAM" id="MobiDB-lite"/>
    </source>
</evidence>
<dbReference type="InterPro" id="IPR002110">
    <property type="entry name" value="Ankyrin_rpt"/>
</dbReference>
<dbReference type="Gene3D" id="1.25.40.20">
    <property type="entry name" value="Ankyrin repeat-containing domain"/>
    <property type="match status" value="3"/>
</dbReference>
<dbReference type="SMART" id="SM00248">
    <property type="entry name" value="ANK"/>
    <property type="match status" value="5"/>
</dbReference>
<feature type="compositionally biased region" description="Basic and acidic residues" evidence="4">
    <location>
        <begin position="1274"/>
        <end position="1287"/>
    </location>
</feature>
<dbReference type="PANTHER" id="PTHR24171:SF9">
    <property type="entry name" value="ANKYRIN REPEAT DOMAIN-CONTAINING PROTEIN 39"/>
    <property type="match status" value="1"/>
</dbReference>
<feature type="transmembrane region" description="Helical" evidence="5">
    <location>
        <begin position="342"/>
        <end position="366"/>
    </location>
</feature>
<feature type="compositionally biased region" description="Polar residues" evidence="4">
    <location>
        <begin position="171"/>
        <end position="183"/>
    </location>
</feature>
<feature type="region of interest" description="Disordered" evidence="4">
    <location>
        <begin position="1274"/>
        <end position="1318"/>
    </location>
</feature>
<feature type="compositionally biased region" description="Acidic residues" evidence="4">
    <location>
        <begin position="1288"/>
        <end position="1315"/>
    </location>
</feature>
<keyword evidence="2 3" id="KW-0040">ANK repeat</keyword>
<dbReference type="PANTHER" id="PTHR24171">
    <property type="entry name" value="ANKYRIN REPEAT DOMAIN-CONTAINING PROTEIN 39-RELATED"/>
    <property type="match status" value="1"/>
</dbReference>
<dbReference type="Pfam" id="PF13857">
    <property type="entry name" value="Ank_5"/>
    <property type="match status" value="1"/>
</dbReference>
<dbReference type="GeneID" id="85315654"/>
<dbReference type="EMBL" id="MU839012">
    <property type="protein sequence ID" value="KAK1766329.1"/>
    <property type="molecule type" value="Genomic_DNA"/>
</dbReference>
<feature type="repeat" description="ANK" evidence="3">
    <location>
        <begin position="1062"/>
        <end position="1094"/>
    </location>
</feature>
<dbReference type="PROSITE" id="PS50297">
    <property type="entry name" value="ANK_REP_REGION"/>
    <property type="match status" value="4"/>
</dbReference>
<feature type="signal peptide" evidence="6">
    <location>
        <begin position="1"/>
        <end position="21"/>
    </location>
</feature>
<evidence type="ECO:0000256" key="1">
    <source>
        <dbReference type="ARBA" id="ARBA00022737"/>
    </source>
</evidence>
<feature type="transmembrane region" description="Helical" evidence="5">
    <location>
        <begin position="468"/>
        <end position="489"/>
    </location>
</feature>
<dbReference type="SUPFAM" id="SSF48403">
    <property type="entry name" value="Ankyrin repeat"/>
    <property type="match status" value="1"/>
</dbReference>
<feature type="compositionally biased region" description="Polar residues" evidence="4">
    <location>
        <begin position="190"/>
        <end position="232"/>
    </location>
</feature>
<organism evidence="7 8">
    <name type="scientific">Phialemonium atrogriseum</name>
    <dbReference type="NCBI Taxonomy" id="1093897"/>
    <lineage>
        <taxon>Eukaryota</taxon>
        <taxon>Fungi</taxon>
        <taxon>Dikarya</taxon>
        <taxon>Ascomycota</taxon>
        <taxon>Pezizomycotina</taxon>
        <taxon>Sordariomycetes</taxon>
        <taxon>Sordariomycetidae</taxon>
        <taxon>Cephalothecales</taxon>
        <taxon>Cephalothecaceae</taxon>
        <taxon>Phialemonium</taxon>
    </lineage>
</organism>
<feature type="transmembrane region" description="Helical" evidence="5">
    <location>
        <begin position="495"/>
        <end position="515"/>
    </location>
</feature>
<evidence type="ECO:0008006" key="9">
    <source>
        <dbReference type="Google" id="ProtNLM"/>
    </source>
</evidence>
<proteinExistence type="predicted"/>
<feature type="compositionally biased region" description="Low complexity" evidence="4">
    <location>
        <begin position="154"/>
        <end position="170"/>
    </location>
</feature>
<feature type="chain" id="PRO_5042613034" description="Ankyrin repeat protein" evidence="6">
    <location>
        <begin position="22"/>
        <end position="1341"/>
    </location>
</feature>
<dbReference type="RefSeq" id="XP_060282542.1">
    <property type="nucleotide sequence ID" value="XM_060432467.1"/>
</dbReference>
<dbReference type="InterPro" id="IPR036770">
    <property type="entry name" value="Ankyrin_rpt-contain_sf"/>
</dbReference>
<feature type="repeat" description="ANK" evidence="3">
    <location>
        <begin position="1095"/>
        <end position="1127"/>
    </location>
</feature>
<protein>
    <recommendedName>
        <fullName evidence="9">Ankyrin repeat protein</fullName>
    </recommendedName>
</protein>
<feature type="repeat" description="ANK" evidence="3">
    <location>
        <begin position="1231"/>
        <end position="1263"/>
    </location>
</feature>
<dbReference type="Proteomes" id="UP001244011">
    <property type="component" value="Unassembled WGS sequence"/>
</dbReference>
<keyword evidence="5" id="KW-0812">Transmembrane</keyword>
<feature type="transmembrane region" description="Helical" evidence="5">
    <location>
        <begin position="62"/>
        <end position="83"/>
    </location>
</feature>
<dbReference type="GO" id="GO:0004842">
    <property type="term" value="F:ubiquitin-protein transferase activity"/>
    <property type="evidence" value="ECO:0007669"/>
    <property type="project" value="TreeGrafter"/>
</dbReference>
<feature type="region of interest" description="Disordered" evidence="4">
    <location>
        <begin position="261"/>
        <end position="314"/>
    </location>
</feature>
<accession>A0AAJ0BXJ1</accession>
<name>A0AAJ0BXJ1_9PEZI</name>
<dbReference type="PROSITE" id="PS50088">
    <property type="entry name" value="ANK_REPEAT"/>
    <property type="match status" value="4"/>
</dbReference>
<evidence type="ECO:0000256" key="3">
    <source>
        <dbReference type="PROSITE-ProRule" id="PRU00023"/>
    </source>
</evidence>
<keyword evidence="5" id="KW-1133">Transmembrane helix</keyword>